<evidence type="ECO:0000313" key="2">
    <source>
        <dbReference type="EMBL" id="RCV93296.1"/>
    </source>
</evidence>
<feature type="transmembrane region" description="Helical" evidence="1">
    <location>
        <begin position="137"/>
        <end position="156"/>
    </location>
</feature>
<feature type="transmembrane region" description="Helical" evidence="1">
    <location>
        <begin position="76"/>
        <end position="93"/>
    </location>
</feature>
<dbReference type="Proteomes" id="UP000253204">
    <property type="component" value="Unassembled WGS sequence"/>
</dbReference>
<feature type="transmembrane region" description="Helical" evidence="1">
    <location>
        <begin position="188"/>
        <end position="205"/>
    </location>
</feature>
<evidence type="ECO:0000313" key="3">
    <source>
        <dbReference type="Proteomes" id="UP000253204"/>
    </source>
</evidence>
<gene>
    <name evidence="2" type="ORF">DU506_02975</name>
</gene>
<name>A0A368U9W1_9GAMM</name>
<keyword evidence="1" id="KW-0812">Transmembrane</keyword>
<keyword evidence="3" id="KW-1185">Reference proteome</keyword>
<dbReference type="EMBL" id="QPIJ01000003">
    <property type="protein sequence ID" value="RCV93296.1"/>
    <property type="molecule type" value="Genomic_DNA"/>
</dbReference>
<feature type="transmembrane region" description="Helical" evidence="1">
    <location>
        <begin position="163"/>
        <end position="182"/>
    </location>
</feature>
<reference evidence="2 3" key="1">
    <citation type="submission" date="2018-07" db="EMBL/GenBank/DDBJ databases">
        <title>Halomonas rutogse sp. nov., isolated from Lake TangqianCo on Tibetan Plateau.</title>
        <authorList>
            <person name="Lu H."/>
            <person name="Xing P."/>
            <person name="Wu Q."/>
        </authorList>
    </citation>
    <scope>NUCLEOTIDE SEQUENCE [LARGE SCALE GENOMIC DNA]</scope>
    <source>
        <strain evidence="2 3">TQ8S</strain>
    </source>
</reference>
<keyword evidence="1" id="KW-1133">Transmembrane helix</keyword>
<comment type="caution">
    <text evidence="2">The sequence shown here is derived from an EMBL/GenBank/DDBJ whole genome shotgun (WGS) entry which is preliminary data.</text>
</comment>
<protein>
    <submittedName>
        <fullName evidence="2">MFS transporter permease</fullName>
    </submittedName>
</protein>
<accession>A0A368U9W1</accession>
<keyword evidence="1" id="KW-0472">Membrane</keyword>
<feature type="transmembrane region" description="Helical" evidence="1">
    <location>
        <begin position="44"/>
        <end position="64"/>
    </location>
</feature>
<dbReference type="AlphaFoldDB" id="A0A368U9W1"/>
<dbReference type="Pfam" id="PF19540">
    <property type="entry name" value="DUF6064"/>
    <property type="match status" value="1"/>
</dbReference>
<feature type="transmembrane region" description="Helical" evidence="1">
    <location>
        <begin position="105"/>
        <end position="125"/>
    </location>
</feature>
<evidence type="ECO:0000256" key="1">
    <source>
        <dbReference type="SAM" id="Phobius"/>
    </source>
</evidence>
<proteinExistence type="predicted"/>
<feature type="transmembrane region" description="Helical" evidence="1">
    <location>
        <begin position="17"/>
        <end position="37"/>
    </location>
</feature>
<dbReference type="InterPro" id="IPR045708">
    <property type="entry name" value="DUF6064"/>
</dbReference>
<sequence length="211" mass="23318">MFSLRVYERLFVLYNQALWPAQLLALVLGAAILFALLRPTSLRVRLVFVALALAWGFVAWVFLWQRYAPINLGIRYAVPLFVLQALLLALCAMKGAPELQRRWCLSRTIGVGLFLHALVLHPLLAVPFGRGLAGAEVFALTPDPLAIATLGVAVMLRSSWWSWALWLVPALWCLASGLTLYLLDARGASVPLLTVALALVARVWPGGRRHD</sequence>
<organism evidence="2 3">
    <name type="scientific">Vreelandella rituensis</name>
    <dbReference type="NCBI Taxonomy" id="2282306"/>
    <lineage>
        <taxon>Bacteria</taxon>
        <taxon>Pseudomonadati</taxon>
        <taxon>Pseudomonadota</taxon>
        <taxon>Gammaproteobacteria</taxon>
        <taxon>Oceanospirillales</taxon>
        <taxon>Halomonadaceae</taxon>
        <taxon>Vreelandella</taxon>
    </lineage>
</organism>